<comment type="subcellular location">
    <subcellularLocation>
        <location evidence="1">Membrane</location>
        <topology evidence="1">Multi-pass membrane protein</topology>
    </subcellularLocation>
</comment>
<dbReference type="InterPro" id="IPR002809">
    <property type="entry name" value="EMC3/TMCO1"/>
</dbReference>
<evidence type="ECO:0000256" key="4">
    <source>
        <dbReference type="ARBA" id="ARBA00023136"/>
    </source>
</evidence>
<sequence>MIKKALSKIVLYFGVFLLLSIMLFPDLRDVIGRVVGVLLDPLLSLLPIHIIIFILAAITGLYASLIQKYTMDWDLMRRVQERMKMIQQEFRQAQLTNNARR</sequence>
<feature type="transmembrane region" description="Helical" evidence="5">
    <location>
        <begin position="45"/>
        <end position="66"/>
    </location>
</feature>
<evidence type="ECO:0000256" key="3">
    <source>
        <dbReference type="ARBA" id="ARBA00022989"/>
    </source>
</evidence>
<reference evidence="7" key="1">
    <citation type="submission" date="2017-06" db="EMBL/GenBank/DDBJ databases">
        <authorList>
            <person name="Cremers G."/>
        </authorList>
    </citation>
    <scope>NUCLEOTIDE SEQUENCE [LARGE SCALE GENOMIC DNA]</scope>
</reference>
<keyword evidence="2 5" id="KW-0812">Transmembrane</keyword>
<accession>A0A284VT69</accession>
<dbReference type="Pfam" id="PF01956">
    <property type="entry name" value="EMC3_TMCO1"/>
    <property type="match status" value="1"/>
</dbReference>
<evidence type="ECO:0000256" key="2">
    <source>
        <dbReference type="ARBA" id="ARBA00022692"/>
    </source>
</evidence>
<dbReference type="InterPro" id="IPR038978">
    <property type="entry name" value="MJ0935"/>
</dbReference>
<evidence type="ECO:0000256" key="5">
    <source>
        <dbReference type="SAM" id="Phobius"/>
    </source>
</evidence>
<dbReference type="PANTHER" id="PTHR42198:SF1">
    <property type="entry name" value="INTEGRAL MEMBRANE PROTEIN"/>
    <property type="match status" value="1"/>
</dbReference>
<keyword evidence="4 5" id="KW-0472">Membrane</keyword>
<keyword evidence="3 5" id="KW-1133">Transmembrane helix</keyword>
<name>A0A284VT69_9EURY</name>
<keyword evidence="7" id="KW-1185">Reference proteome</keyword>
<proteinExistence type="predicted"/>
<evidence type="ECO:0000313" key="7">
    <source>
        <dbReference type="Proteomes" id="UP000218615"/>
    </source>
</evidence>
<organism evidence="6 7">
    <name type="scientific">Candidatus Methanoperedens nitratireducens</name>
    <dbReference type="NCBI Taxonomy" id="1392998"/>
    <lineage>
        <taxon>Archaea</taxon>
        <taxon>Methanobacteriati</taxon>
        <taxon>Methanobacteriota</taxon>
        <taxon>Stenosarchaea group</taxon>
        <taxon>Methanomicrobia</taxon>
        <taxon>Methanosarcinales</taxon>
        <taxon>ANME-2 cluster</taxon>
        <taxon>Candidatus Methanoperedentaceae</taxon>
        <taxon>Candidatus Methanoperedens</taxon>
    </lineage>
</organism>
<dbReference type="AlphaFoldDB" id="A0A284VT69"/>
<protein>
    <submittedName>
        <fullName evidence="6">Uncharacterized protein</fullName>
    </submittedName>
</protein>
<evidence type="ECO:0000313" key="6">
    <source>
        <dbReference type="EMBL" id="SNQ62387.1"/>
    </source>
</evidence>
<feature type="transmembrane region" description="Helical" evidence="5">
    <location>
        <begin position="9"/>
        <end position="25"/>
    </location>
</feature>
<dbReference type="GO" id="GO:0016020">
    <property type="term" value="C:membrane"/>
    <property type="evidence" value="ECO:0007669"/>
    <property type="project" value="UniProtKB-SubCell"/>
</dbReference>
<dbReference type="Proteomes" id="UP000218615">
    <property type="component" value="Unassembled WGS sequence"/>
</dbReference>
<gene>
    <name evidence="6" type="ORF">MNV_700041</name>
</gene>
<dbReference type="EMBL" id="FZMP01000219">
    <property type="protein sequence ID" value="SNQ62387.1"/>
    <property type="molecule type" value="Genomic_DNA"/>
</dbReference>
<dbReference type="PANTHER" id="PTHR42198">
    <property type="entry name" value="INTEGRAL MEMBRANE PROTEIN"/>
    <property type="match status" value="1"/>
</dbReference>
<evidence type="ECO:0000256" key="1">
    <source>
        <dbReference type="ARBA" id="ARBA00004141"/>
    </source>
</evidence>